<proteinExistence type="predicted"/>
<dbReference type="PANTHER" id="PTHR30121">
    <property type="entry name" value="UNCHARACTERIZED PROTEIN YJGR-RELATED"/>
    <property type="match status" value="1"/>
</dbReference>
<dbReference type="InterPro" id="IPR051162">
    <property type="entry name" value="T4SS_component"/>
</dbReference>
<dbReference type="InterPro" id="IPR027417">
    <property type="entry name" value="P-loop_NTPase"/>
</dbReference>
<evidence type="ECO:0000313" key="4">
    <source>
        <dbReference type="Proteomes" id="UP001161567"/>
    </source>
</evidence>
<organism evidence="3 4">
    <name type="scientific">Acinetobacter johnsonii</name>
    <dbReference type="NCBI Taxonomy" id="40214"/>
    <lineage>
        <taxon>Bacteria</taxon>
        <taxon>Pseudomonadati</taxon>
        <taxon>Pseudomonadota</taxon>
        <taxon>Gammaproteobacteria</taxon>
        <taxon>Moraxellales</taxon>
        <taxon>Moraxellaceae</taxon>
        <taxon>Acinetobacter</taxon>
    </lineage>
</organism>
<feature type="coiled-coil region" evidence="1">
    <location>
        <begin position="421"/>
        <end position="494"/>
    </location>
</feature>
<feature type="domain" description="Helicase HerA-like C-terminal" evidence="2">
    <location>
        <begin position="10"/>
        <end position="526"/>
    </location>
</feature>
<dbReference type="SUPFAM" id="SSF52540">
    <property type="entry name" value="P-loop containing nucleoside triphosphate hydrolases"/>
    <property type="match status" value="1"/>
</dbReference>
<dbReference type="PANTHER" id="PTHR30121:SF6">
    <property type="entry name" value="SLR6007 PROTEIN"/>
    <property type="match status" value="1"/>
</dbReference>
<name>A0AA42U720_ACIJO</name>
<sequence length="527" mass="58082">MSTPIIIAKKTTNTQQDVVLHSKFANRHGLIAGATGTGKTVTLKVLAESFSRLGVPVFLADAKGDVSSLAQAGASNPKFDERIKSLGIDSIPFAASPVVFWDLFDEQGHPIRTTITEIGPLLLARMLNLNDTQEGVLSAVFRIADDQGMLLIDFKDLKAMIGYVSEHAAEFKAEYGNLSPASLGAIQRNLLALADQGGDQFFGEPSLNILDFIQTDSNGHGYINILAADKLMNTPKLYATFLLWMLSELFEQLPEVGDMDKPKLVFFFDEAHLLFDNASAALQEKIEQVVRLIRSKGVGIYFVTQNPLDLPESVLGQLGNRVQHALRAFTPKDQKAVKTAADTFRANPEFKVEQAITELAVGEALISCLDEQGTPQVVERAWVMPPYSSFSPISPEQRQTLISQSIVAGIYEKSLDRESAFELLQNKVVERQQQAVQIEQEKQQAKEQELLAKQQAKEAETLAKQQVREQERIAKEQQKEAEREAKQREKLIQDTVGTFAKSAARSLGGSTGQKIVRGLLGSLFGRK</sequence>
<accession>A0AA42U720</accession>
<dbReference type="Pfam" id="PF05872">
    <property type="entry name" value="HerA_C"/>
    <property type="match status" value="1"/>
</dbReference>
<evidence type="ECO:0000313" key="3">
    <source>
        <dbReference type="EMBL" id="MDH1439631.1"/>
    </source>
</evidence>
<evidence type="ECO:0000256" key="1">
    <source>
        <dbReference type="SAM" id="Coils"/>
    </source>
</evidence>
<reference evidence="3" key="1">
    <citation type="submission" date="2022-09" db="EMBL/GenBank/DDBJ databases">
        <title>Intensive care unit water sources are persistently colonized with multi-drug resistant bacteria and are the site of extensive horizontal gene transfer of antibiotic resistance genes.</title>
        <authorList>
            <person name="Diorio-Toth L."/>
        </authorList>
    </citation>
    <scope>NUCLEOTIDE SEQUENCE</scope>
    <source>
        <strain evidence="3">GD03725</strain>
    </source>
</reference>
<protein>
    <submittedName>
        <fullName evidence="3">DUF853 domain-containing protein</fullName>
    </submittedName>
</protein>
<dbReference type="Proteomes" id="UP001161567">
    <property type="component" value="Unassembled WGS sequence"/>
</dbReference>
<keyword evidence="1" id="KW-0175">Coiled coil</keyword>
<dbReference type="CDD" id="cd01127">
    <property type="entry name" value="TrwB_TraG_TraD_VirD4"/>
    <property type="match status" value="1"/>
</dbReference>
<evidence type="ECO:0000259" key="2">
    <source>
        <dbReference type="Pfam" id="PF05872"/>
    </source>
</evidence>
<dbReference type="Gene3D" id="3.40.50.300">
    <property type="entry name" value="P-loop containing nucleotide triphosphate hydrolases"/>
    <property type="match status" value="2"/>
</dbReference>
<dbReference type="RefSeq" id="WP_279747041.1">
    <property type="nucleotide sequence ID" value="NZ_JAOCIL010000001.1"/>
</dbReference>
<gene>
    <name evidence="3" type="ORF">N5I27_15135</name>
</gene>
<dbReference type="InterPro" id="IPR033186">
    <property type="entry name" value="HerA_C"/>
</dbReference>
<dbReference type="AlphaFoldDB" id="A0AA42U720"/>
<comment type="caution">
    <text evidence="3">The sequence shown here is derived from an EMBL/GenBank/DDBJ whole genome shotgun (WGS) entry which is preliminary data.</text>
</comment>
<dbReference type="EMBL" id="JAOCIL010000001">
    <property type="protein sequence ID" value="MDH1439631.1"/>
    <property type="molecule type" value="Genomic_DNA"/>
</dbReference>